<sequence>MLPSTPDTLVGSVADPRRSSDDLNTSKMTIAEQKIPSYLTPEKVEELSTAIPIPTAQSINCKVYKRRWIILGIFVLYSMSNSMQWIQFSIISNIVKRYYNVDSYFINLTSMIYMITYIPLIFPASWLLDKLGLRVTAIIGIVGTAAGSWIKVGAVSPDRFVVAFVGHTIVAMSQSCILSLPARLAAVWFGPDQVSTACSLGVFGNQLGIAVGFVLPTLLVFDHVSLDDIGSDIAVMFYGIAGYTTLLLESPPLPPSAAQAVQRAAETTSFVSSLRRLMGNPGYILLLVSYGINVGVFYAISTLLNQVILSHYQNATSDAGRIGLTIVLAGMVGSAISGFVLDKTHKFKETTLVLYGLSLVCMVIFTFTLNCGNIGVVYFTAGLLGPVVWLCFRFFMTGYLPVGFELAAELTYPEPEGTSAGILNAAVQVFGIALTSIYGWQLDLVGDRWTNVTMCVILAVGAVLTFIIKSDLRRQAATKHNNRPDDQ</sequence>
<protein>
    <recommendedName>
        <fullName evidence="16">Choline/ethanolamine transporter FLVCR1</fullName>
    </recommendedName>
    <alternativeName>
        <fullName evidence="17">Heme transporter FLVCR1</fullName>
    </alternativeName>
</protein>
<dbReference type="CDD" id="cd17398">
    <property type="entry name" value="MFS_FLVCR_like"/>
    <property type="match status" value="1"/>
</dbReference>
<evidence type="ECO:0000313" key="21">
    <source>
        <dbReference type="EMBL" id="CAD7590897.1"/>
    </source>
</evidence>
<dbReference type="GO" id="GO:0015232">
    <property type="term" value="F:heme transmembrane transporter activity"/>
    <property type="evidence" value="ECO:0007669"/>
    <property type="project" value="UniProtKB-ARBA"/>
</dbReference>
<keyword evidence="3" id="KW-1003">Cell membrane</keyword>
<feature type="transmembrane region" description="Helical" evidence="19">
    <location>
        <begin position="353"/>
        <end position="381"/>
    </location>
</feature>
<proteinExistence type="inferred from homology"/>
<feature type="region of interest" description="Disordered" evidence="18">
    <location>
        <begin position="1"/>
        <end position="23"/>
    </location>
</feature>
<evidence type="ECO:0000256" key="19">
    <source>
        <dbReference type="SAM" id="Phobius"/>
    </source>
</evidence>
<comment type="catalytic activity">
    <reaction evidence="12">
        <text>choline(out) = choline(in)</text>
        <dbReference type="Rhea" id="RHEA:32751"/>
        <dbReference type="ChEBI" id="CHEBI:15354"/>
    </reaction>
</comment>
<feature type="transmembrane region" description="Helical" evidence="19">
    <location>
        <begin position="104"/>
        <end position="128"/>
    </location>
</feature>
<evidence type="ECO:0000256" key="4">
    <source>
        <dbReference type="ARBA" id="ARBA00022553"/>
    </source>
</evidence>
<dbReference type="GO" id="GO:0005886">
    <property type="term" value="C:plasma membrane"/>
    <property type="evidence" value="ECO:0007669"/>
    <property type="project" value="UniProtKB-SubCell"/>
</dbReference>
<evidence type="ECO:0000256" key="3">
    <source>
        <dbReference type="ARBA" id="ARBA00022475"/>
    </source>
</evidence>
<dbReference type="GO" id="GO:0043249">
    <property type="term" value="P:erythrocyte maturation"/>
    <property type="evidence" value="ECO:0007669"/>
    <property type="project" value="UniProtKB-KW"/>
</dbReference>
<keyword evidence="7" id="KW-0265">Erythrocyte maturation</keyword>
<evidence type="ECO:0000256" key="9">
    <source>
        <dbReference type="ARBA" id="ARBA00023170"/>
    </source>
</evidence>
<comment type="similarity">
    <text evidence="14">Belongs to the major facilitator superfamily. Feline leukemia virus subgroup C receptor (TC 2.A.1.28.1) family.</text>
</comment>
<feature type="domain" description="Major facilitator superfamily (MFS) profile" evidence="20">
    <location>
        <begin position="66"/>
        <end position="473"/>
    </location>
</feature>
<evidence type="ECO:0000256" key="18">
    <source>
        <dbReference type="SAM" id="MobiDB-lite"/>
    </source>
</evidence>
<keyword evidence="8 19" id="KW-0472">Membrane</keyword>
<reference evidence="21" key="1">
    <citation type="submission" date="2020-11" db="EMBL/GenBank/DDBJ databases">
        <authorList>
            <person name="Tran Van P."/>
        </authorList>
    </citation>
    <scope>NUCLEOTIDE SEQUENCE</scope>
</reference>
<dbReference type="FunFam" id="1.20.1250.20:FF:000184">
    <property type="entry name" value="Feline leukemia virus subgroup C receptor-related protein 1"/>
    <property type="match status" value="1"/>
</dbReference>
<evidence type="ECO:0000256" key="17">
    <source>
        <dbReference type="ARBA" id="ARBA00080886"/>
    </source>
</evidence>
<organism evidence="21">
    <name type="scientific">Timema genevievae</name>
    <name type="common">Walking stick</name>
    <dbReference type="NCBI Taxonomy" id="629358"/>
    <lineage>
        <taxon>Eukaryota</taxon>
        <taxon>Metazoa</taxon>
        <taxon>Ecdysozoa</taxon>
        <taxon>Arthropoda</taxon>
        <taxon>Hexapoda</taxon>
        <taxon>Insecta</taxon>
        <taxon>Pterygota</taxon>
        <taxon>Neoptera</taxon>
        <taxon>Polyneoptera</taxon>
        <taxon>Phasmatodea</taxon>
        <taxon>Timematodea</taxon>
        <taxon>Timematoidea</taxon>
        <taxon>Timematidae</taxon>
        <taxon>Timema</taxon>
    </lineage>
</organism>
<dbReference type="InterPro" id="IPR020846">
    <property type="entry name" value="MFS_dom"/>
</dbReference>
<comment type="catalytic activity">
    <reaction evidence="13">
        <text>ethanolamine(in) = ethanolamine(out)</text>
        <dbReference type="Rhea" id="RHEA:32747"/>
        <dbReference type="ChEBI" id="CHEBI:57603"/>
    </reaction>
</comment>
<dbReference type="PROSITE" id="PS50850">
    <property type="entry name" value="MFS"/>
    <property type="match status" value="1"/>
</dbReference>
<keyword evidence="4" id="KW-0597">Phosphoprotein</keyword>
<dbReference type="GO" id="GO:0020037">
    <property type="term" value="F:heme binding"/>
    <property type="evidence" value="ECO:0007669"/>
    <property type="project" value="TreeGrafter"/>
</dbReference>
<dbReference type="GO" id="GO:0006783">
    <property type="term" value="P:heme biosynthetic process"/>
    <property type="evidence" value="ECO:0007669"/>
    <property type="project" value="UniProtKB-ARBA"/>
</dbReference>
<feature type="transmembrane region" description="Helical" evidence="19">
    <location>
        <begin position="420"/>
        <end position="442"/>
    </location>
</feature>
<dbReference type="PANTHER" id="PTHR10924:SF4">
    <property type="entry name" value="GH15861P"/>
    <property type="match status" value="1"/>
</dbReference>
<evidence type="ECO:0000256" key="16">
    <source>
        <dbReference type="ARBA" id="ARBA00068050"/>
    </source>
</evidence>
<feature type="transmembrane region" description="Helical" evidence="19">
    <location>
        <begin position="160"/>
        <end position="180"/>
    </location>
</feature>
<keyword evidence="10" id="KW-0325">Glycoprotein</keyword>
<comment type="subcellular location">
    <subcellularLocation>
        <location evidence="1">Cell membrane</location>
        <topology evidence="1">Multi-pass membrane protein</topology>
    </subcellularLocation>
</comment>
<evidence type="ECO:0000256" key="13">
    <source>
        <dbReference type="ARBA" id="ARBA00045087"/>
    </source>
</evidence>
<dbReference type="InterPro" id="IPR011701">
    <property type="entry name" value="MFS"/>
</dbReference>
<comment type="catalytic activity">
    <reaction evidence="11">
        <text>heme b(in) = heme b(out)</text>
        <dbReference type="Rhea" id="RHEA:75443"/>
        <dbReference type="ChEBI" id="CHEBI:60344"/>
    </reaction>
</comment>
<evidence type="ECO:0000256" key="15">
    <source>
        <dbReference type="ARBA" id="ARBA00060240"/>
    </source>
</evidence>
<feature type="transmembrane region" description="Helical" evidence="19">
    <location>
        <begin position="68"/>
        <end position="92"/>
    </location>
</feature>
<keyword evidence="2" id="KW-0813">Transport</keyword>
<evidence type="ECO:0000256" key="10">
    <source>
        <dbReference type="ARBA" id="ARBA00023180"/>
    </source>
</evidence>
<evidence type="ECO:0000256" key="12">
    <source>
        <dbReference type="ARBA" id="ARBA00036811"/>
    </source>
</evidence>
<feature type="transmembrane region" description="Helical" evidence="19">
    <location>
        <begin position="448"/>
        <end position="468"/>
    </location>
</feature>
<dbReference type="Pfam" id="PF07690">
    <property type="entry name" value="MFS_1"/>
    <property type="match status" value="1"/>
</dbReference>
<evidence type="ECO:0000256" key="14">
    <source>
        <dbReference type="ARBA" id="ARBA00046338"/>
    </source>
</evidence>
<feature type="transmembrane region" description="Helical" evidence="19">
    <location>
        <begin position="320"/>
        <end position="341"/>
    </location>
</feature>
<keyword evidence="9" id="KW-0675">Receptor</keyword>
<dbReference type="Gene3D" id="1.20.1250.20">
    <property type="entry name" value="MFS general substrate transporter like domains"/>
    <property type="match status" value="2"/>
</dbReference>
<dbReference type="AlphaFoldDB" id="A0A7R9JXT0"/>
<dbReference type="InterPro" id="IPR036259">
    <property type="entry name" value="MFS_trans_sf"/>
</dbReference>
<evidence type="ECO:0000256" key="8">
    <source>
        <dbReference type="ARBA" id="ARBA00023136"/>
    </source>
</evidence>
<dbReference type="EMBL" id="OE840507">
    <property type="protein sequence ID" value="CAD7590897.1"/>
    <property type="molecule type" value="Genomic_DNA"/>
</dbReference>
<evidence type="ECO:0000259" key="20">
    <source>
        <dbReference type="PROSITE" id="PS50850"/>
    </source>
</evidence>
<feature type="transmembrane region" description="Helical" evidence="19">
    <location>
        <begin position="135"/>
        <end position="154"/>
    </location>
</feature>
<dbReference type="PANTHER" id="PTHR10924">
    <property type="entry name" value="MAJOR FACILITATOR SUPERFAMILY PROTEIN-RELATED"/>
    <property type="match status" value="1"/>
</dbReference>
<evidence type="ECO:0000256" key="1">
    <source>
        <dbReference type="ARBA" id="ARBA00004651"/>
    </source>
</evidence>
<comment type="function">
    <text evidence="15">Uniporter that mediates the transport of extracellular choline and ethanolamine into cells, thereby playing a key role in phospholipid biosynthesis. Choline and ethanolamine are the precursors of phosphatidylcholine and phosphatidylethanolamine, respectively, the two most abundant phospholipids. Transport is not coupled with proton transport and is exclusively driven by the choline (or ethanolamine) gradient across the plasma membrane. Also acts as a heme b transporter that mediates heme efflux from the cytoplasm to the extracellular compartment.</text>
</comment>
<dbReference type="GO" id="GO:0031966">
    <property type="term" value="C:mitochondrial membrane"/>
    <property type="evidence" value="ECO:0007669"/>
    <property type="project" value="UniProtKB-ARBA"/>
</dbReference>
<keyword evidence="6 19" id="KW-1133">Transmembrane helix</keyword>
<feature type="transmembrane region" description="Helical" evidence="19">
    <location>
        <begin position="282"/>
        <end position="300"/>
    </location>
</feature>
<evidence type="ECO:0000256" key="11">
    <source>
        <dbReference type="ARBA" id="ARBA00035075"/>
    </source>
</evidence>
<evidence type="ECO:0000256" key="2">
    <source>
        <dbReference type="ARBA" id="ARBA00022448"/>
    </source>
</evidence>
<gene>
    <name evidence="21" type="ORF">TGEB3V08_LOCUS4374</name>
</gene>
<dbReference type="GO" id="GO:0097037">
    <property type="term" value="P:heme export"/>
    <property type="evidence" value="ECO:0007669"/>
    <property type="project" value="TreeGrafter"/>
</dbReference>
<keyword evidence="5 19" id="KW-0812">Transmembrane</keyword>
<evidence type="ECO:0000256" key="5">
    <source>
        <dbReference type="ARBA" id="ARBA00022692"/>
    </source>
</evidence>
<evidence type="ECO:0000256" key="6">
    <source>
        <dbReference type="ARBA" id="ARBA00022989"/>
    </source>
</evidence>
<accession>A0A7R9JXT0</accession>
<dbReference type="InterPro" id="IPR049680">
    <property type="entry name" value="FLVCR1-2_SLC49-like"/>
</dbReference>
<evidence type="ECO:0000256" key="7">
    <source>
        <dbReference type="ARBA" id="ARBA00023057"/>
    </source>
</evidence>
<dbReference type="SUPFAM" id="SSF103473">
    <property type="entry name" value="MFS general substrate transporter"/>
    <property type="match status" value="1"/>
</dbReference>
<name>A0A7R9JXT0_TIMGE</name>